<dbReference type="PANTHER" id="PTHR22909:SF24">
    <property type="entry name" value="GOLGI INTEGRAL MEMBRANE PROTEIN 4-RELATED"/>
    <property type="match status" value="1"/>
</dbReference>
<keyword evidence="4" id="KW-1185">Reference proteome</keyword>
<keyword evidence="1" id="KW-0175">Coiled coil</keyword>
<evidence type="ECO:0000313" key="4">
    <source>
        <dbReference type="Proteomes" id="UP001152320"/>
    </source>
</evidence>
<feature type="compositionally biased region" description="Low complexity" evidence="2">
    <location>
        <begin position="406"/>
        <end position="416"/>
    </location>
</feature>
<dbReference type="EMBL" id="JAIZAY010000021">
    <property type="protein sequence ID" value="KAJ8021859.1"/>
    <property type="molecule type" value="Genomic_DNA"/>
</dbReference>
<dbReference type="InterPro" id="IPR042336">
    <property type="entry name" value="GOLIM4"/>
</dbReference>
<protein>
    <submittedName>
        <fullName evidence="3">Golgi integral membrane protein 4</fullName>
    </submittedName>
</protein>
<feature type="compositionally biased region" description="Acidic residues" evidence="2">
    <location>
        <begin position="537"/>
        <end position="547"/>
    </location>
</feature>
<dbReference type="Proteomes" id="UP001152320">
    <property type="component" value="Chromosome 21"/>
</dbReference>
<feature type="compositionally biased region" description="Basic and acidic residues" evidence="2">
    <location>
        <begin position="584"/>
        <end position="601"/>
    </location>
</feature>
<feature type="compositionally biased region" description="Basic and acidic residues" evidence="2">
    <location>
        <begin position="492"/>
        <end position="516"/>
    </location>
</feature>
<feature type="compositionally biased region" description="Basic and acidic residues" evidence="2">
    <location>
        <begin position="664"/>
        <end position="684"/>
    </location>
</feature>
<feature type="compositionally biased region" description="Basic and acidic residues" evidence="2">
    <location>
        <begin position="385"/>
        <end position="394"/>
    </location>
</feature>
<feature type="compositionally biased region" description="Acidic residues" evidence="2">
    <location>
        <begin position="395"/>
        <end position="405"/>
    </location>
</feature>
<evidence type="ECO:0000256" key="1">
    <source>
        <dbReference type="SAM" id="Coils"/>
    </source>
</evidence>
<evidence type="ECO:0000313" key="3">
    <source>
        <dbReference type="EMBL" id="KAJ8021859.1"/>
    </source>
</evidence>
<proteinExistence type="predicted"/>
<feature type="compositionally biased region" description="Low complexity" evidence="2">
    <location>
        <begin position="574"/>
        <end position="583"/>
    </location>
</feature>
<feature type="compositionally biased region" description="Low complexity" evidence="2">
    <location>
        <begin position="621"/>
        <end position="632"/>
    </location>
</feature>
<dbReference type="GO" id="GO:0000139">
    <property type="term" value="C:Golgi membrane"/>
    <property type="evidence" value="ECO:0007669"/>
    <property type="project" value="InterPro"/>
</dbReference>
<accession>A0A9Q1BE60</accession>
<feature type="compositionally biased region" description="Acidic residues" evidence="2">
    <location>
        <begin position="602"/>
        <end position="611"/>
    </location>
</feature>
<feature type="compositionally biased region" description="Basic and acidic residues" evidence="2">
    <location>
        <begin position="525"/>
        <end position="536"/>
    </location>
</feature>
<comment type="caution">
    <text evidence="3">The sequence shown here is derived from an EMBL/GenBank/DDBJ whole genome shotgun (WGS) entry which is preliminary data.</text>
</comment>
<sequence length="684" mass="79139">MMLTSRRNRTCGQSVFVALVLLTMVYGGYLYYDLKKSLDDTRDRALRYQQQQESLTGQLQVVYEHRLRLEKALQEAKGESKRIKEESQRKLEVDQQEANNRYNALNIQHKMLKSQHDDLKDELDSIKQQHRQTVDEMDKLKYEYRLNISNLKEDFGLRQNTLKAEMSALQAEVEQGQLMAADLRQTKHTVEQLSQDKKFLSDRLMEKEQQFSNQENEKMFLQSQVESLNQQLQLLRKQLEEARNNQVQPQPGGIQKMMDPYEQQKVAFDQQRQQELIEQRYVQQPNIIPQVNQINIAGRGAGQPIVMHQQPQQQPNLLPQIQQVIQQQPQQQQQQQQHQQQQPVQDVVAGNVNQQQQLPNDNIQKVEGGQDNDGNPNLHLPKQLSNEEKEKNEDSDYEADSESQVDVDQQGVVLQDPAKVALQAQGREKEKHENDVDNLADKAAVKSEERDDPKVGKNKDVEEDEDHRLRREAGENAAEQGPSNEEDENQNEDERMQAVQENHLDQVERQGDDFKDVGLAAPNDYRGDDQQFQRREEEDEGDEDEEAPPGLVVNVQRDEIEEQIEEQEDRRKQQQLQLQARAQQAHEVDKDEDSNLDKEDGPSDSDDEQDGDLQRKVVQFDAAAADNVPDNPDIGEDGGVMQRPDFNDAQQNNIVNNPPVLDLPVKRDSEENVVKQKEENEEMR</sequence>
<gene>
    <name evidence="3" type="ORF">HOLleu_39174</name>
</gene>
<feature type="compositionally biased region" description="Basic and acidic residues" evidence="2">
    <location>
        <begin position="426"/>
        <end position="474"/>
    </location>
</feature>
<feature type="coiled-coil region" evidence="1">
    <location>
        <begin position="183"/>
        <end position="245"/>
    </location>
</feature>
<reference evidence="3" key="1">
    <citation type="submission" date="2021-10" db="EMBL/GenBank/DDBJ databases">
        <title>Tropical sea cucumber genome reveals ecological adaptation and Cuvierian tubules defense mechanism.</title>
        <authorList>
            <person name="Chen T."/>
        </authorList>
    </citation>
    <scope>NUCLEOTIDE SEQUENCE</scope>
    <source>
        <strain evidence="3">Nanhai2018</strain>
        <tissue evidence="3">Muscle</tissue>
    </source>
</reference>
<evidence type="ECO:0000256" key="2">
    <source>
        <dbReference type="SAM" id="MobiDB-lite"/>
    </source>
</evidence>
<organism evidence="3 4">
    <name type="scientific">Holothuria leucospilota</name>
    <name type="common">Black long sea cucumber</name>
    <name type="synonym">Mertensiothuria leucospilota</name>
    <dbReference type="NCBI Taxonomy" id="206669"/>
    <lineage>
        <taxon>Eukaryota</taxon>
        <taxon>Metazoa</taxon>
        <taxon>Echinodermata</taxon>
        <taxon>Eleutherozoa</taxon>
        <taxon>Echinozoa</taxon>
        <taxon>Holothuroidea</taxon>
        <taxon>Aspidochirotacea</taxon>
        <taxon>Aspidochirotida</taxon>
        <taxon>Holothuriidae</taxon>
        <taxon>Holothuria</taxon>
    </lineage>
</organism>
<dbReference type="AlphaFoldDB" id="A0A9Q1BE60"/>
<feature type="region of interest" description="Disordered" evidence="2">
    <location>
        <begin position="363"/>
        <end position="684"/>
    </location>
</feature>
<name>A0A9Q1BE60_HOLLE</name>
<feature type="coiled-coil region" evidence="1">
    <location>
        <begin position="66"/>
        <end position="143"/>
    </location>
</feature>
<dbReference type="PANTHER" id="PTHR22909">
    <property type="entry name" value="GOLGI INTEGRAL MEMBRANE PROTEIN 4"/>
    <property type="match status" value="1"/>
</dbReference>
<dbReference type="OrthoDB" id="6288648at2759"/>